<feature type="transmembrane region" description="Helical" evidence="1">
    <location>
        <begin position="107"/>
        <end position="127"/>
    </location>
</feature>
<name>A0ABX5HM86_ESCAL</name>
<keyword evidence="1" id="KW-1133">Transmembrane helix</keyword>
<feature type="transmembrane region" description="Helical" evidence="1">
    <location>
        <begin position="220"/>
        <end position="243"/>
    </location>
</feature>
<reference evidence="2 3" key="1">
    <citation type="submission" date="2018-03" db="EMBL/GenBank/DDBJ databases">
        <title>Whole Genome Sequencing of Escherichia coli isolates from wildlife.</title>
        <authorList>
            <person name="Whitehouse C.A."/>
            <person name="Lacher D.W."/>
            <person name="Mammel M.K."/>
            <person name="Barnaba T."/>
            <person name="Lorch J.M."/>
        </authorList>
    </citation>
    <scope>NUCLEOTIDE SEQUENCE [LARGE SCALE GENOMIC DNA]</scope>
    <source>
        <strain evidence="2 3">20507-2</strain>
    </source>
</reference>
<feature type="transmembrane region" description="Helical" evidence="1">
    <location>
        <begin position="134"/>
        <end position="151"/>
    </location>
</feature>
<accession>A0ABX5HM86</accession>
<protein>
    <recommendedName>
        <fullName evidence="4">O-antigen flippase</fullName>
    </recommendedName>
</protein>
<evidence type="ECO:0000256" key="1">
    <source>
        <dbReference type="SAM" id="Phobius"/>
    </source>
</evidence>
<feature type="transmembrane region" description="Helical" evidence="1">
    <location>
        <begin position="264"/>
        <end position="284"/>
    </location>
</feature>
<evidence type="ECO:0000313" key="2">
    <source>
        <dbReference type="EMBL" id="PSY44075.1"/>
    </source>
</evidence>
<feature type="transmembrane region" description="Helical" evidence="1">
    <location>
        <begin position="189"/>
        <end position="208"/>
    </location>
</feature>
<comment type="caution">
    <text evidence="2">The sequence shown here is derived from an EMBL/GenBank/DDBJ whole genome shotgun (WGS) entry which is preliminary data.</text>
</comment>
<organism evidence="2 3">
    <name type="scientific">Escherichia albertii</name>
    <dbReference type="NCBI Taxonomy" id="208962"/>
    <lineage>
        <taxon>Bacteria</taxon>
        <taxon>Pseudomonadati</taxon>
        <taxon>Pseudomonadota</taxon>
        <taxon>Gammaproteobacteria</taxon>
        <taxon>Enterobacterales</taxon>
        <taxon>Enterobacteriaceae</taxon>
        <taxon>Escherichia</taxon>
    </lineage>
</organism>
<dbReference type="Proteomes" id="UP000240382">
    <property type="component" value="Unassembled WGS sequence"/>
</dbReference>
<gene>
    <name evidence="2" type="ORF">C7B09_06145</name>
</gene>
<sequence length="386" mass="43818">MKAGAIVFLRNLLIAVSGFILVSKGVKNLSETDTAFLLLVMLVINAQNALYEGLFLVHTMSFKDKFARTILKRQNKIQVLIPVLAIIFVLVYSNIVLDISVDYEYVALLYFCFYGNLLSISVVNVFCSIRKFTWCFILDIVFTAAFIILSVTFSSRIILIFALLLRVGGSAFAGLIFQVRYKKSNDEQSLSLPLYSMGYFSGTLLSLFRDTLSPLLIGWFVGPSILIAIRIFNTCYSAPGLFASALNKIIVRYARKKQSAKKVFITYLIGLYILSIGYLLIWYIGGERLYLLLFGKTQYFPQTIFLYSISLFCLFWPLGQTAITGMIFTGSSRLFFIVSIIWTFVSAICLFILFIYGIEFYMLAIAFSQMLNILIVYLVRKNEIII</sequence>
<keyword evidence="1" id="KW-0472">Membrane</keyword>
<evidence type="ECO:0000313" key="3">
    <source>
        <dbReference type="Proteomes" id="UP000240382"/>
    </source>
</evidence>
<feature type="transmembrane region" description="Helical" evidence="1">
    <location>
        <begin position="7"/>
        <end position="23"/>
    </location>
</feature>
<feature type="transmembrane region" description="Helical" evidence="1">
    <location>
        <begin position="77"/>
        <end position="95"/>
    </location>
</feature>
<dbReference type="RefSeq" id="WP_107192411.1">
    <property type="nucleotide sequence ID" value="NZ_PYQT01000004.1"/>
</dbReference>
<proteinExistence type="predicted"/>
<feature type="transmembrane region" description="Helical" evidence="1">
    <location>
        <begin position="157"/>
        <end position="177"/>
    </location>
</feature>
<feature type="transmembrane region" description="Helical" evidence="1">
    <location>
        <begin position="304"/>
        <end position="327"/>
    </location>
</feature>
<dbReference type="EMBL" id="PYQT01000004">
    <property type="protein sequence ID" value="PSY44075.1"/>
    <property type="molecule type" value="Genomic_DNA"/>
</dbReference>
<keyword evidence="3" id="KW-1185">Reference proteome</keyword>
<feature type="transmembrane region" description="Helical" evidence="1">
    <location>
        <begin position="334"/>
        <end position="354"/>
    </location>
</feature>
<feature type="transmembrane region" description="Helical" evidence="1">
    <location>
        <begin position="35"/>
        <end position="57"/>
    </location>
</feature>
<evidence type="ECO:0008006" key="4">
    <source>
        <dbReference type="Google" id="ProtNLM"/>
    </source>
</evidence>
<feature type="transmembrane region" description="Helical" evidence="1">
    <location>
        <begin position="360"/>
        <end position="379"/>
    </location>
</feature>
<keyword evidence="1" id="KW-0812">Transmembrane</keyword>